<name>T1EHC8_HELRO</name>
<sequence length="55" mass="6178">FLGLVQLLAKFDSIMLNHDMLALKRNFSDHCCGKTIQNEVIDVMASKVTNIIISK</sequence>
<dbReference type="OrthoDB" id="8045002at2759"/>
<dbReference type="EMBL" id="AMQM01003217">
    <property type="status" value="NOT_ANNOTATED_CDS"/>
    <property type="molecule type" value="Genomic_DNA"/>
</dbReference>
<dbReference type="EMBL" id="KB096080">
    <property type="protein sequence ID" value="ESO08375.1"/>
    <property type="molecule type" value="Genomic_DNA"/>
</dbReference>
<dbReference type="KEGG" id="hro:HELRODRAFT_127063"/>
<organism evidence="2 3">
    <name type="scientific">Helobdella robusta</name>
    <name type="common">Californian leech</name>
    <dbReference type="NCBI Taxonomy" id="6412"/>
    <lineage>
        <taxon>Eukaryota</taxon>
        <taxon>Metazoa</taxon>
        <taxon>Spiralia</taxon>
        <taxon>Lophotrochozoa</taxon>
        <taxon>Annelida</taxon>
        <taxon>Clitellata</taxon>
        <taxon>Hirudinea</taxon>
        <taxon>Rhynchobdellida</taxon>
        <taxon>Glossiphoniidae</taxon>
        <taxon>Helobdella</taxon>
    </lineage>
</organism>
<dbReference type="InParanoid" id="T1EHC8"/>
<keyword evidence="3" id="KW-1185">Reference proteome</keyword>
<evidence type="ECO:0000313" key="1">
    <source>
        <dbReference type="EMBL" id="ESO08375.1"/>
    </source>
</evidence>
<dbReference type="AlphaFoldDB" id="T1EHC8"/>
<dbReference type="EnsemblMetazoa" id="HelroT127063">
    <property type="protein sequence ID" value="HelroP127063"/>
    <property type="gene ID" value="HelroG127063"/>
</dbReference>
<dbReference type="eggNOG" id="ENOG502SYZI">
    <property type="taxonomic scope" value="Eukaryota"/>
</dbReference>
<gene>
    <name evidence="2" type="primary">20195978</name>
    <name evidence="1" type="ORF">HELRODRAFT_127063</name>
</gene>
<reference evidence="3" key="1">
    <citation type="submission" date="2012-12" db="EMBL/GenBank/DDBJ databases">
        <authorList>
            <person name="Hellsten U."/>
            <person name="Grimwood J."/>
            <person name="Chapman J.A."/>
            <person name="Shapiro H."/>
            <person name="Aerts A."/>
            <person name="Otillar R.P."/>
            <person name="Terry A.Y."/>
            <person name="Boore J.L."/>
            <person name="Simakov O."/>
            <person name="Marletaz F."/>
            <person name="Cho S.-J."/>
            <person name="Edsinger-Gonzales E."/>
            <person name="Havlak P."/>
            <person name="Kuo D.-H."/>
            <person name="Larsson T."/>
            <person name="Lv J."/>
            <person name="Arendt D."/>
            <person name="Savage R."/>
            <person name="Osoegawa K."/>
            <person name="de Jong P."/>
            <person name="Lindberg D.R."/>
            <person name="Seaver E.C."/>
            <person name="Weisblat D.A."/>
            <person name="Putnam N.H."/>
            <person name="Grigoriev I.V."/>
            <person name="Rokhsar D.S."/>
        </authorList>
    </citation>
    <scope>NUCLEOTIDE SEQUENCE</scope>
</reference>
<evidence type="ECO:0000313" key="2">
    <source>
        <dbReference type="EnsemblMetazoa" id="HelroP127063"/>
    </source>
</evidence>
<dbReference type="CTD" id="20195978"/>
<dbReference type="HOGENOM" id="CLU_3038331_0_0_1"/>
<dbReference type="Proteomes" id="UP000015101">
    <property type="component" value="Unassembled WGS sequence"/>
</dbReference>
<dbReference type="GeneID" id="20195978"/>
<evidence type="ECO:0000313" key="3">
    <source>
        <dbReference type="Proteomes" id="UP000015101"/>
    </source>
</evidence>
<accession>T1EHC8</accession>
<protein>
    <submittedName>
        <fullName evidence="1 2">Uncharacterized protein</fullName>
    </submittedName>
</protein>
<dbReference type="RefSeq" id="XP_009013305.1">
    <property type="nucleotide sequence ID" value="XM_009015057.1"/>
</dbReference>
<reference evidence="1 3" key="2">
    <citation type="journal article" date="2013" name="Nature">
        <title>Insights into bilaterian evolution from three spiralian genomes.</title>
        <authorList>
            <person name="Simakov O."/>
            <person name="Marletaz F."/>
            <person name="Cho S.J."/>
            <person name="Edsinger-Gonzales E."/>
            <person name="Havlak P."/>
            <person name="Hellsten U."/>
            <person name="Kuo D.H."/>
            <person name="Larsson T."/>
            <person name="Lv J."/>
            <person name="Arendt D."/>
            <person name="Savage R."/>
            <person name="Osoegawa K."/>
            <person name="de Jong P."/>
            <person name="Grimwood J."/>
            <person name="Chapman J.A."/>
            <person name="Shapiro H."/>
            <person name="Aerts A."/>
            <person name="Otillar R.P."/>
            <person name="Terry A.Y."/>
            <person name="Boore J.L."/>
            <person name="Grigoriev I.V."/>
            <person name="Lindberg D.R."/>
            <person name="Seaver E.C."/>
            <person name="Weisblat D.A."/>
            <person name="Putnam N.H."/>
            <person name="Rokhsar D.S."/>
        </authorList>
    </citation>
    <scope>NUCLEOTIDE SEQUENCE</scope>
</reference>
<proteinExistence type="predicted"/>
<reference evidence="2" key="3">
    <citation type="submission" date="2015-06" db="UniProtKB">
        <authorList>
            <consortium name="EnsemblMetazoa"/>
        </authorList>
    </citation>
    <scope>IDENTIFICATION</scope>
</reference>